<proteinExistence type="inferred from homology"/>
<evidence type="ECO:0000256" key="3">
    <source>
        <dbReference type="ARBA" id="ARBA00022840"/>
    </source>
</evidence>
<feature type="region of interest" description="Disordered" evidence="4">
    <location>
        <begin position="415"/>
        <end position="547"/>
    </location>
</feature>
<evidence type="ECO:0000256" key="1">
    <source>
        <dbReference type="ARBA" id="ARBA00008307"/>
    </source>
</evidence>
<dbReference type="Proteomes" id="UP000749559">
    <property type="component" value="Unassembled WGS sequence"/>
</dbReference>
<keyword evidence="2" id="KW-0547">Nucleotide-binding</keyword>
<dbReference type="OrthoDB" id="6160741at2759"/>
<keyword evidence="3" id="KW-0067">ATP-binding</keyword>
<feature type="compositionally biased region" description="Polar residues" evidence="4">
    <location>
        <begin position="528"/>
        <end position="547"/>
    </location>
</feature>
<dbReference type="AlphaFoldDB" id="A0A8J1XPC0"/>
<reference evidence="5" key="1">
    <citation type="submission" date="2022-03" db="EMBL/GenBank/DDBJ databases">
        <authorList>
            <person name="Martin C."/>
        </authorList>
    </citation>
    <scope>NUCLEOTIDE SEQUENCE</scope>
</reference>
<feature type="compositionally biased region" description="Low complexity" evidence="4">
    <location>
        <begin position="419"/>
        <end position="430"/>
    </location>
</feature>
<accession>A0A8J1XPC0</accession>
<dbReference type="InterPro" id="IPR024810">
    <property type="entry name" value="MAB21L/cGLR"/>
</dbReference>
<organism evidence="5 6">
    <name type="scientific">Owenia fusiformis</name>
    <name type="common">Polychaete worm</name>
    <dbReference type="NCBI Taxonomy" id="6347"/>
    <lineage>
        <taxon>Eukaryota</taxon>
        <taxon>Metazoa</taxon>
        <taxon>Spiralia</taxon>
        <taxon>Lophotrochozoa</taxon>
        <taxon>Annelida</taxon>
        <taxon>Polychaeta</taxon>
        <taxon>Sedentaria</taxon>
        <taxon>Canalipalpata</taxon>
        <taxon>Sabellida</taxon>
        <taxon>Oweniida</taxon>
        <taxon>Oweniidae</taxon>
        <taxon>Owenia</taxon>
    </lineage>
</organism>
<gene>
    <name evidence="5" type="ORF">OFUS_LOCUS25577</name>
</gene>
<evidence type="ECO:0000256" key="4">
    <source>
        <dbReference type="SAM" id="MobiDB-lite"/>
    </source>
</evidence>
<protein>
    <submittedName>
        <fullName evidence="5">Uncharacterized protein</fullName>
    </submittedName>
</protein>
<dbReference type="GO" id="GO:0005524">
    <property type="term" value="F:ATP binding"/>
    <property type="evidence" value="ECO:0007669"/>
    <property type="project" value="UniProtKB-KW"/>
</dbReference>
<dbReference type="PANTHER" id="PTHR10656">
    <property type="entry name" value="CELL FATE DETERMINING PROTEIN MAB21-RELATED"/>
    <property type="match status" value="1"/>
</dbReference>
<keyword evidence="6" id="KW-1185">Reference proteome</keyword>
<dbReference type="EMBL" id="CAIIXF020000012">
    <property type="protein sequence ID" value="CAH1801836.1"/>
    <property type="molecule type" value="Genomic_DNA"/>
</dbReference>
<evidence type="ECO:0000313" key="6">
    <source>
        <dbReference type="Proteomes" id="UP000749559"/>
    </source>
</evidence>
<dbReference type="Gene3D" id="3.30.460.90">
    <property type="match status" value="1"/>
</dbReference>
<comment type="similarity">
    <text evidence="1">Belongs to the mab-21 family.</text>
</comment>
<dbReference type="Pfam" id="PF03281">
    <property type="entry name" value="Mab-21"/>
    <property type="match status" value="1"/>
</dbReference>
<sequence length="746" mass="85360">MSSHSNHSQCDDFIEHIFNKYAKIQCNEIDIQNQKDFVINIIHNIANEIKSIDQNFTVDRVTGTGSYFSGTKVIAPDEFDFLTIIRTKYLALEKGCKNGFSHVKVISDAFKRHLLSDTVRGKIKERSVKHFPHEVLEDDYLSPCIIQYFYHLVDQALVKLNERNLVKYNKDAKRVKSEKEIEGELLATQMCSWTWPYGPYIKLLIPGPVCIASVDFTFAFEIWNPDSGNYHPVLLIPKAPADLCKYFTDKIDDRSIYDNSICWTQTLSHTETKIIKNFKPEHKKIQMVLKLLNETEYLGQKYSAFDSYAIKTLVYHHDQKCTNVVKLSDCFREIVNQIKDLLYAEMFDIQTNVRNRLIFSLIYARKVVEHFEFLNSELETLRPFKHERENKNIDDIKDVFSTLKTLYQNIIHDDNLGHNATPNNAAPNKENPNDTAPKNAAPNKEDPNDTALKSAAPNKEDPNDAAPKSVAPTKEDPNDTALKSVAPTKEDPNDTACAAPNKEDPNDTAPKSAAPNNDDQNDAATKNAAPNNDDQTSDPANNPVSHMSQMDDYINIKTFVETLNDKRKVEELQNSFAEVFQSILQIYDNKANADSTAGMEYILHQIFLDFYKTRPKFLASMHDPEKNILGQYFHNVDWLKLTDGWMEIWGVTRKIARSHLVSCSFVELLGAIDGTKVDEIIVRRGENSEDRAQQRTGIMTGEESENTVKKDWDKLLKEKATTFNHLGDLEPNWLWQFVARGTKEKQ</sequence>
<dbReference type="InterPro" id="IPR046903">
    <property type="entry name" value="Mab-21-like_nuc_Trfase"/>
</dbReference>
<evidence type="ECO:0000256" key="2">
    <source>
        <dbReference type="ARBA" id="ARBA00022741"/>
    </source>
</evidence>
<dbReference type="PANTHER" id="PTHR10656:SF42">
    <property type="entry name" value="CYCLIC GMP-AMP SYNTHASE-LIKE PROTEIN-RELATED"/>
    <property type="match status" value="1"/>
</dbReference>
<comment type="caution">
    <text evidence="5">The sequence shown here is derived from an EMBL/GenBank/DDBJ whole genome shotgun (WGS) entry which is preliminary data.</text>
</comment>
<dbReference type="SMART" id="SM01265">
    <property type="entry name" value="Mab-21"/>
    <property type="match status" value="1"/>
</dbReference>
<name>A0A8J1XPC0_OWEFU</name>
<feature type="compositionally biased region" description="Low complexity" evidence="4">
    <location>
        <begin position="513"/>
        <end position="524"/>
    </location>
</feature>
<evidence type="ECO:0000313" key="5">
    <source>
        <dbReference type="EMBL" id="CAH1801836.1"/>
    </source>
</evidence>